<keyword evidence="2" id="KW-1185">Reference proteome</keyword>
<comment type="caution">
    <text evidence="1">The sequence shown here is derived from an EMBL/GenBank/DDBJ whole genome shotgun (WGS) entry which is preliminary data.</text>
</comment>
<name>A0ACB8FKF9_9SAUR</name>
<protein>
    <submittedName>
        <fullName evidence="1">Uncharacterized protein</fullName>
    </submittedName>
</protein>
<sequence length="410" mass="45918">MPMREGSCQIAVCKRGGGVYYLTAHARPQGWKALLKMENVSSSPVFPNVTSAYENTTRHISDYQGVQRILHLLSMVVYGVACLLGVMGNGLVIWIAGFKMKRTVNAVWFLNLAVADFIFTFFLPLSIAYTALGFHWPFGKLLCKLNSTVAFVNMFASVFLLMVISVDRCASVVYPVWSRNYRTPKLACVIVSGAWIAAVVLSTPYLVFRDTATNSRNVISCYNNFALSGDYEAEEARKIWQTRHKAMIITRFLFGFFIPFSVIVVCYGLVAFRMKRRRLIKSTRPVRIILAVTGSFFLCYFPYHIFSLLEMAKASSDHELQLVLYIGVPLVSSLAFFNSCINPILYVFVGQKTFRQPIISAFEGAFGEDSLLATLSSKRKSRSISQAEIQMPNGLQLVPNGPLELSLSCH</sequence>
<proteinExistence type="predicted"/>
<reference evidence="1" key="1">
    <citation type="submission" date="2021-08" db="EMBL/GenBank/DDBJ databases">
        <title>The first chromosome-level gecko genome reveals the dynamic sex chromosomes of Neotropical dwarf geckos (Sphaerodactylidae: Sphaerodactylus).</title>
        <authorList>
            <person name="Pinto B.J."/>
            <person name="Keating S.E."/>
            <person name="Gamble T."/>
        </authorList>
    </citation>
    <scope>NUCLEOTIDE SEQUENCE</scope>
    <source>
        <strain evidence="1">TG3544</strain>
    </source>
</reference>
<evidence type="ECO:0000313" key="1">
    <source>
        <dbReference type="EMBL" id="KAH8005826.1"/>
    </source>
</evidence>
<dbReference type="EMBL" id="CM037617">
    <property type="protein sequence ID" value="KAH8005826.1"/>
    <property type="molecule type" value="Genomic_DNA"/>
</dbReference>
<dbReference type="Proteomes" id="UP000827872">
    <property type="component" value="Linkage Group LG04"/>
</dbReference>
<evidence type="ECO:0000313" key="2">
    <source>
        <dbReference type="Proteomes" id="UP000827872"/>
    </source>
</evidence>
<gene>
    <name evidence="1" type="ORF">K3G42_031304</name>
</gene>
<organism evidence="1 2">
    <name type="scientific">Sphaerodactylus townsendi</name>
    <dbReference type="NCBI Taxonomy" id="933632"/>
    <lineage>
        <taxon>Eukaryota</taxon>
        <taxon>Metazoa</taxon>
        <taxon>Chordata</taxon>
        <taxon>Craniata</taxon>
        <taxon>Vertebrata</taxon>
        <taxon>Euteleostomi</taxon>
        <taxon>Lepidosauria</taxon>
        <taxon>Squamata</taxon>
        <taxon>Bifurcata</taxon>
        <taxon>Gekkota</taxon>
        <taxon>Sphaerodactylidae</taxon>
        <taxon>Sphaerodactylus</taxon>
    </lineage>
</organism>
<accession>A0ACB8FKF9</accession>